<gene>
    <name evidence="1" type="ORF">E3U43_008874</name>
</gene>
<keyword evidence="2" id="KW-1185">Reference proteome</keyword>
<protein>
    <submittedName>
        <fullName evidence="1">Uncharacterized protein</fullName>
    </submittedName>
</protein>
<accession>A0ACD3RWN9</accession>
<evidence type="ECO:0000313" key="1">
    <source>
        <dbReference type="EMBL" id="TMS23568.1"/>
    </source>
</evidence>
<comment type="caution">
    <text evidence="1">The sequence shown here is derived from an EMBL/GenBank/DDBJ whole genome shotgun (WGS) entry which is preliminary data.</text>
</comment>
<dbReference type="Proteomes" id="UP000793456">
    <property type="component" value="Chromosome I"/>
</dbReference>
<reference evidence="1" key="1">
    <citation type="submission" date="2018-11" db="EMBL/GenBank/DDBJ databases">
        <title>The sequence and de novo assembly of Larimichthys crocea genome using PacBio and Hi-C technologies.</title>
        <authorList>
            <person name="Xu P."/>
            <person name="Chen B."/>
            <person name="Zhou Z."/>
            <person name="Ke Q."/>
            <person name="Wu Y."/>
            <person name="Bai H."/>
            <person name="Pu F."/>
        </authorList>
    </citation>
    <scope>NUCLEOTIDE SEQUENCE</scope>
    <source>
        <tissue evidence="1">Muscle</tissue>
    </source>
</reference>
<proteinExistence type="predicted"/>
<dbReference type="EMBL" id="CM011674">
    <property type="protein sequence ID" value="TMS23568.1"/>
    <property type="molecule type" value="Genomic_DNA"/>
</dbReference>
<evidence type="ECO:0000313" key="2">
    <source>
        <dbReference type="Proteomes" id="UP000793456"/>
    </source>
</evidence>
<sequence length="243" mass="28209">MTRESMKFAVAVLWFSLVLGKATMQAQEDFVSLAEMEDSLLRNLFKGYQKWVRPVQHANDTITVRFGLKISQLVDVDEKNQLMTTNVWLWQEWVDVKLKWNPDDYGGITSIRVPSETIWLPDIVLYEKYHFPDMEMHSPELKPRRGVGRRGVPGHSSGQQRGPLGGKEDENQAWLAMLEKATNSVRYISRHIKKEHFIREVVQDWKFVAQVLDRIFLWAFLTVSILGTVLIFTPALQMYLSTP</sequence>
<organism evidence="1 2">
    <name type="scientific">Larimichthys crocea</name>
    <name type="common">Large yellow croaker</name>
    <name type="synonym">Pseudosciaena crocea</name>
    <dbReference type="NCBI Taxonomy" id="215358"/>
    <lineage>
        <taxon>Eukaryota</taxon>
        <taxon>Metazoa</taxon>
        <taxon>Chordata</taxon>
        <taxon>Craniata</taxon>
        <taxon>Vertebrata</taxon>
        <taxon>Euteleostomi</taxon>
        <taxon>Actinopterygii</taxon>
        <taxon>Neopterygii</taxon>
        <taxon>Teleostei</taxon>
        <taxon>Neoteleostei</taxon>
        <taxon>Acanthomorphata</taxon>
        <taxon>Eupercaria</taxon>
        <taxon>Sciaenidae</taxon>
        <taxon>Larimichthys</taxon>
    </lineage>
</organism>
<name>A0ACD3RWN9_LARCR</name>